<dbReference type="Pfam" id="PF00072">
    <property type="entry name" value="Response_reg"/>
    <property type="match status" value="1"/>
</dbReference>
<reference evidence="5 6" key="1">
    <citation type="submission" date="2020-07" db="EMBL/GenBank/DDBJ databases">
        <title>Halosimplex pelagicum sp. nov. and Halosimplex rubrum sp. nov., isolated from salted brown alga Laminaria, and emended description of the genus Halosimplex.</title>
        <authorList>
            <person name="Cui H."/>
        </authorList>
    </citation>
    <scope>NUCLEOTIDE SEQUENCE [LARGE SCALE GENOMIC DNA]</scope>
    <source>
        <strain evidence="5 6">R27</strain>
    </source>
</reference>
<evidence type="ECO:0000256" key="3">
    <source>
        <dbReference type="SAM" id="MobiDB-lite"/>
    </source>
</evidence>
<sequence length="196" mass="22702">MTTPNRNSGDETVLVVDDERDIADLYSTWLAEEYEVRTAYGPHEALDQADEAVDIVFLDRQMPEMNGDEVLETLRERRLECRVVMVTAVDPDFDIVEMPFDDYLTKPVMLDDLHGAAERMLDRESYDERMQEFFSLASKKATLEAEKDFVELQDSAEYERLESEVEDLREEADRTVSDLSESEDFETLFQEFPGDA</sequence>
<keyword evidence="1 2" id="KW-0597">Phosphoprotein</keyword>
<feature type="modified residue" description="4-aspartylphosphate" evidence="2">
    <location>
        <position position="59"/>
    </location>
</feature>
<dbReference type="GO" id="GO:0000160">
    <property type="term" value="P:phosphorelay signal transduction system"/>
    <property type="evidence" value="ECO:0007669"/>
    <property type="project" value="InterPro"/>
</dbReference>
<organism evidence="5 6">
    <name type="scientific">Halosimplex rubrum</name>
    <dbReference type="NCBI Taxonomy" id="869889"/>
    <lineage>
        <taxon>Archaea</taxon>
        <taxon>Methanobacteriati</taxon>
        <taxon>Methanobacteriota</taxon>
        <taxon>Stenosarchaea group</taxon>
        <taxon>Halobacteria</taxon>
        <taxon>Halobacteriales</taxon>
        <taxon>Haloarculaceae</taxon>
        <taxon>Halosimplex</taxon>
    </lineage>
</organism>
<dbReference type="PANTHER" id="PTHR44591:SF3">
    <property type="entry name" value="RESPONSE REGULATORY DOMAIN-CONTAINING PROTEIN"/>
    <property type="match status" value="1"/>
</dbReference>
<dbReference type="InterPro" id="IPR013971">
    <property type="entry name" value="HalX_domain"/>
</dbReference>
<dbReference type="GeneID" id="56078321"/>
<dbReference type="Pfam" id="PF08663">
    <property type="entry name" value="HalX"/>
    <property type="match status" value="1"/>
</dbReference>
<gene>
    <name evidence="5" type="ORF">HZS55_10620</name>
</gene>
<feature type="region of interest" description="Disordered" evidence="3">
    <location>
        <begin position="160"/>
        <end position="183"/>
    </location>
</feature>
<dbReference type="PANTHER" id="PTHR44591">
    <property type="entry name" value="STRESS RESPONSE REGULATOR PROTEIN 1"/>
    <property type="match status" value="1"/>
</dbReference>
<accession>A0A7D5P4Z4</accession>
<evidence type="ECO:0000313" key="6">
    <source>
        <dbReference type="Proteomes" id="UP000509667"/>
    </source>
</evidence>
<dbReference type="KEGG" id="hrr:HZS55_10620"/>
<dbReference type="OrthoDB" id="86314at2157"/>
<dbReference type="PROSITE" id="PS50110">
    <property type="entry name" value="RESPONSE_REGULATORY"/>
    <property type="match status" value="1"/>
</dbReference>
<evidence type="ECO:0000256" key="2">
    <source>
        <dbReference type="PROSITE-ProRule" id="PRU00169"/>
    </source>
</evidence>
<dbReference type="RefSeq" id="WP_179911645.1">
    <property type="nucleotide sequence ID" value="NZ_CP058910.1"/>
</dbReference>
<dbReference type="EMBL" id="CP058910">
    <property type="protein sequence ID" value="QLH77725.1"/>
    <property type="molecule type" value="Genomic_DNA"/>
</dbReference>
<feature type="domain" description="Response regulatory" evidence="4">
    <location>
        <begin position="12"/>
        <end position="121"/>
    </location>
</feature>
<dbReference type="Gene3D" id="3.40.50.2300">
    <property type="match status" value="1"/>
</dbReference>
<dbReference type="SMART" id="SM00448">
    <property type="entry name" value="REC"/>
    <property type="match status" value="1"/>
</dbReference>
<dbReference type="CDD" id="cd17574">
    <property type="entry name" value="REC_OmpR"/>
    <property type="match status" value="1"/>
</dbReference>
<proteinExistence type="predicted"/>
<dbReference type="Proteomes" id="UP000509667">
    <property type="component" value="Chromosome"/>
</dbReference>
<dbReference type="InterPro" id="IPR001789">
    <property type="entry name" value="Sig_transdc_resp-reg_receiver"/>
</dbReference>
<dbReference type="InterPro" id="IPR011006">
    <property type="entry name" value="CheY-like_superfamily"/>
</dbReference>
<evidence type="ECO:0000256" key="1">
    <source>
        <dbReference type="ARBA" id="ARBA00022553"/>
    </source>
</evidence>
<evidence type="ECO:0000259" key="4">
    <source>
        <dbReference type="PROSITE" id="PS50110"/>
    </source>
</evidence>
<evidence type="ECO:0000313" key="5">
    <source>
        <dbReference type="EMBL" id="QLH77725.1"/>
    </source>
</evidence>
<name>A0A7D5P4Z4_9EURY</name>
<protein>
    <submittedName>
        <fullName evidence="5">HalX domain-containing protein</fullName>
    </submittedName>
</protein>
<dbReference type="AlphaFoldDB" id="A0A7D5P4Z4"/>
<dbReference type="SUPFAM" id="SSF52172">
    <property type="entry name" value="CheY-like"/>
    <property type="match status" value="1"/>
</dbReference>
<keyword evidence="6" id="KW-1185">Reference proteome</keyword>
<dbReference type="InterPro" id="IPR050595">
    <property type="entry name" value="Bact_response_regulator"/>
</dbReference>